<reference evidence="1" key="1">
    <citation type="submission" date="2010-05" db="EMBL/GenBank/DDBJ databases">
        <title>The Genome Sequence of Magnaporthe poae strain ATCC 64411.</title>
        <authorList>
            <consortium name="The Broad Institute Genome Sequencing Platform"/>
            <consortium name="Broad Institute Genome Sequencing Center for Infectious Disease"/>
            <person name="Ma L.-J."/>
            <person name="Dead R."/>
            <person name="Young S."/>
            <person name="Zeng Q."/>
            <person name="Koehrsen M."/>
            <person name="Alvarado L."/>
            <person name="Berlin A."/>
            <person name="Chapman S.B."/>
            <person name="Chen Z."/>
            <person name="Freedman E."/>
            <person name="Gellesch M."/>
            <person name="Goldberg J."/>
            <person name="Griggs A."/>
            <person name="Gujja S."/>
            <person name="Heilman E.R."/>
            <person name="Heiman D."/>
            <person name="Hepburn T."/>
            <person name="Howarth C."/>
            <person name="Jen D."/>
            <person name="Larson L."/>
            <person name="Mehta T."/>
            <person name="Neiman D."/>
            <person name="Pearson M."/>
            <person name="Roberts A."/>
            <person name="Saif S."/>
            <person name="Shea T."/>
            <person name="Shenoy N."/>
            <person name="Sisk P."/>
            <person name="Stolte C."/>
            <person name="Sykes S."/>
            <person name="Walk T."/>
            <person name="White J."/>
            <person name="Yandava C."/>
            <person name="Haas B."/>
            <person name="Nusbaum C."/>
            <person name="Birren B."/>
        </authorList>
    </citation>
    <scope>NUCLEOTIDE SEQUENCE</scope>
    <source>
        <strain evidence="1">ATCC 64411</strain>
    </source>
</reference>
<organism evidence="2 3">
    <name type="scientific">Magnaporthiopsis poae (strain ATCC 64411 / 73-15)</name>
    <name type="common">Kentucky bluegrass fungus</name>
    <name type="synonym">Magnaporthe poae</name>
    <dbReference type="NCBI Taxonomy" id="644358"/>
    <lineage>
        <taxon>Eukaryota</taxon>
        <taxon>Fungi</taxon>
        <taxon>Dikarya</taxon>
        <taxon>Ascomycota</taxon>
        <taxon>Pezizomycotina</taxon>
        <taxon>Sordariomycetes</taxon>
        <taxon>Sordariomycetidae</taxon>
        <taxon>Magnaporthales</taxon>
        <taxon>Magnaporthaceae</taxon>
        <taxon>Magnaporthiopsis</taxon>
    </lineage>
</organism>
<accession>A0A0C4EDH4</accession>
<name>A0A0C4EDH4_MAGP6</name>
<dbReference type="AlphaFoldDB" id="A0A0C4EDH4"/>
<proteinExistence type="predicted"/>
<dbReference type="EnsemblFungi" id="MAPG_10773T0">
    <property type="protein sequence ID" value="MAPG_10773T0"/>
    <property type="gene ID" value="MAPG_10773"/>
</dbReference>
<dbReference type="EMBL" id="ADBL01002664">
    <property type="status" value="NOT_ANNOTATED_CDS"/>
    <property type="molecule type" value="Genomic_DNA"/>
</dbReference>
<gene>
    <name evidence="1" type="ORF">MAPG_10773</name>
</gene>
<reference evidence="2" key="4">
    <citation type="journal article" date="2015" name="G3 (Bethesda)">
        <title>Genome sequences of three phytopathogenic species of the Magnaporthaceae family of fungi.</title>
        <authorList>
            <person name="Okagaki L.H."/>
            <person name="Nunes C.C."/>
            <person name="Sailsbery J."/>
            <person name="Clay B."/>
            <person name="Brown D."/>
            <person name="John T."/>
            <person name="Oh Y."/>
            <person name="Young N."/>
            <person name="Fitzgerald M."/>
            <person name="Haas B.J."/>
            <person name="Zeng Q."/>
            <person name="Young S."/>
            <person name="Adiconis X."/>
            <person name="Fan L."/>
            <person name="Levin J.Z."/>
            <person name="Mitchell T.K."/>
            <person name="Okubara P.A."/>
            <person name="Farman M.L."/>
            <person name="Kohn L.M."/>
            <person name="Birren B."/>
            <person name="Ma L.-J."/>
            <person name="Dean R.A."/>
        </authorList>
    </citation>
    <scope>NUCLEOTIDE SEQUENCE</scope>
    <source>
        <strain evidence="2">ATCC 64411 / 73-15</strain>
    </source>
</reference>
<reference evidence="1" key="3">
    <citation type="submission" date="2011-03" db="EMBL/GenBank/DDBJ databases">
        <title>Annotation of Magnaporthe poae ATCC 64411.</title>
        <authorList>
            <person name="Ma L.-J."/>
            <person name="Dead R."/>
            <person name="Young S.K."/>
            <person name="Zeng Q."/>
            <person name="Gargeya S."/>
            <person name="Fitzgerald M."/>
            <person name="Haas B."/>
            <person name="Abouelleil A."/>
            <person name="Alvarado L."/>
            <person name="Arachchi H.M."/>
            <person name="Berlin A."/>
            <person name="Brown A."/>
            <person name="Chapman S.B."/>
            <person name="Chen Z."/>
            <person name="Dunbar C."/>
            <person name="Freedman E."/>
            <person name="Gearin G."/>
            <person name="Gellesch M."/>
            <person name="Goldberg J."/>
            <person name="Griggs A."/>
            <person name="Gujja S."/>
            <person name="Heiman D."/>
            <person name="Howarth C."/>
            <person name="Larson L."/>
            <person name="Lui A."/>
            <person name="MacDonald P.J.P."/>
            <person name="Mehta T."/>
            <person name="Montmayeur A."/>
            <person name="Murphy C."/>
            <person name="Neiman D."/>
            <person name="Pearson M."/>
            <person name="Priest M."/>
            <person name="Roberts A."/>
            <person name="Saif S."/>
            <person name="Shea T."/>
            <person name="Shenoy N."/>
            <person name="Sisk P."/>
            <person name="Stolte C."/>
            <person name="Sykes S."/>
            <person name="Yandava C."/>
            <person name="Wortman J."/>
            <person name="Nusbaum C."/>
            <person name="Birren B."/>
        </authorList>
    </citation>
    <scope>NUCLEOTIDE SEQUENCE</scope>
    <source>
        <strain evidence="1">ATCC 64411</strain>
    </source>
</reference>
<sequence length="92" mass="10765">MEMHLGHPPGYPRTNWPERVALQCYTHRLRRGAWFTHVCLTHLLNWLDGSYVSRELLSQLSKARDLIRDVAGQRGLAPLLLDDWQSQDQMQL</sequence>
<dbReference type="VEuPathDB" id="FungiDB:MAPG_10773"/>
<evidence type="ECO:0000313" key="2">
    <source>
        <dbReference type="EnsemblFungi" id="MAPG_10773T0"/>
    </source>
</evidence>
<dbReference type="EMBL" id="GL876978">
    <property type="protein sequence ID" value="KLU91824.1"/>
    <property type="molecule type" value="Genomic_DNA"/>
</dbReference>
<evidence type="ECO:0000313" key="1">
    <source>
        <dbReference type="EMBL" id="KLU91824.1"/>
    </source>
</evidence>
<reference evidence="2" key="5">
    <citation type="submission" date="2015-06" db="UniProtKB">
        <authorList>
            <consortium name="EnsemblFungi"/>
        </authorList>
    </citation>
    <scope>IDENTIFICATION</scope>
    <source>
        <strain evidence="2">ATCC 64411</strain>
    </source>
</reference>
<evidence type="ECO:0000313" key="3">
    <source>
        <dbReference type="Proteomes" id="UP000011715"/>
    </source>
</evidence>
<dbReference type="Proteomes" id="UP000011715">
    <property type="component" value="Unassembled WGS sequence"/>
</dbReference>
<keyword evidence="3" id="KW-1185">Reference proteome</keyword>
<protein>
    <submittedName>
        <fullName evidence="1 2">Uncharacterized protein</fullName>
    </submittedName>
</protein>
<reference evidence="3" key="2">
    <citation type="submission" date="2010-05" db="EMBL/GenBank/DDBJ databases">
        <title>The genome sequence of Magnaporthe poae strain ATCC 64411.</title>
        <authorList>
            <person name="Ma L.-J."/>
            <person name="Dead R."/>
            <person name="Young S."/>
            <person name="Zeng Q."/>
            <person name="Koehrsen M."/>
            <person name="Alvarado L."/>
            <person name="Berlin A."/>
            <person name="Chapman S.B."/>
            <person name="Chen Z."/>
            <person name="Freedman E."/>
            <person name="Gellesch M."/>
            <person name="Goldberg J."/>
            <person name="Griggs A."/>
            <person name="Gujja S."/>
            <person name="Heilman E.R."/>
            <person name="Heiman D."/>
            <person name="Hepburn T."/>
            <person name="Howarth C."/>
            <person name="Jen D."/>
            <person name="Larson L."/>
            <person name="Mehta T."/>
            <person name="Neiman D."/>
            <person name="Pearson M."/>
            <person name="Roberts A."/>
            <person name="Saif S."/>
            <person name="Shea T."/>
            <person name="Shenoy N."/>
            <person name="Sisk P."/>
            <person name="Stolte C."/>
            <person name="Sykes S."/>
            <person name="Walk T."/>
            <person name="White J."/>
            <person name="Yandava C."/>
            <person name="Haas B."/>
            <person name="Nusbaum C."/>
            <person name="Birren B."/>
        </authorList>
    </citation>
    <scope>NUCLEOTIDE SEQUENCE [LARGE SCALE GENOMIC DNA]</scope>
    <source>
        <strain evidence="3">ATCC 64411 / 73-15</strain>
    </source>
</reference>